<dbReference type="InterPro" id="IPR019436">
    <property type="entry name" value="Say1-like"/>
</dbReference>
<dbReference type="Pfam" id="PF10340">
    <property type="entry name" value="Say1_Mug180"/>
    <property type="match status" value="1"/>
</dbReference>
<dbReference type="PANTHER" id="PTHR48081:SF31">
    <property type="entry name" value="STERYL ACETYL HYDROLASE MUG81-RELATED"/>
    <property type="match status" value="1"/>
</dbReference>
<dbReference type="GO" id="GO:0016787">
    <property type="term" value="F:hydrolase activity"/>
    <property type="evidence" value="ECO:0007669"/>
    <property type="project" value="UniProtKB-KW"/>
</dbReference>
<dbReference type="AlphaFoldDB" id="A0A2V1DTQ4"/>
<dbReference type="Proteomes" id="UP000244855">
    <property type="component" value="Unassembled WGS sequence"/>
</dbReference>
<proteinExistence type="predicted"/>
<evidence type="ECO:0000256" key="1">
    <source>
        <dbReference type="ARBA" id="ARBA00022801"/>
    </source>
</evidence>
<name>A0A2V1DTQ4_9PLEO</name>
<protein>
    <submittedName>
        <fullName evidence="2">Alpha/beta-hydrolase</fullName>
    </submittedName>
</protein>
<accession>A0A2V1DTQ4</accession>
<keyword evidence="3" id="KW-1185">Reference proteome</keyword>
<keyword evidence="1 2" id="KW-0378">Hydrolase</keyword>
<dbReference type="InterPro" id="IPR029058">
    <property type="entry name" value="AB_hydrolase_fold"/>
</dbReference>
<reference evidence="2 3" key="1">
    <citation type="journal article" date="2018" name="Sci. Rep.">
        <title>Comparative genomics provides insights into the lifestyle and reveals functional heterogeneity of dark septate endophytic fungi.</title>
        <authorList>
            <person name="Knapp D.G."/>
            <person name="Nemeth J.B."/>
            <person name="Barry K."/>
            <person name="Hainaut M."/>
            <person name="Henrissat B."/>
            <person name="Johnson J."/>
            <person name="Kuo A."/>
            <person name="Lim J.H.P."/>
            <person name="Lipzen A."/>
            <person name="Nolan M."/>
            <person name="Ohm R.A."/>
            <person name="Tamas L."/>
            <person name="Grigoriev I.V."/>
            <person name="Spatafora J.W."/>
            <person name="Nagy L.G."/>
            <person name="Kovacs G.M."/>
        </authorList>
    </citation>
    <scope>NUCLEOTIDE SEQUENCE [LARGE SCALE GENOMIC DNA]</scope>
    <source>
        <strain evidence="2 3">DSE2036</strain>
    </source>
</reference>
<dbReference type="EMBL" id="KZ805354">
    <property type="protein sequence ID" value="PVI01683.1"/>
    <property type="molecule type" value="Genomic_DNA"/>
</dbReference>
<dbReference type="OrthoDB" id="2152029at2759"/>
<gene>
    <name evidence="2" type="ORF">DM02DRAFT_561083</name>
</gene>
<sequence>MLTHLTIAQSRYIWPSTIDTYMDLCRAINQAPKYLLANEVTAVWIGKEAEDANVVILYLHGGGYTQSCTIGHMQYLSRLVDDIAADDKITSTVSVLLLEYTLVPEASYPTQLSQAATVLSYLVADQKRNPASIMIMGDSAGGNLALSLLSHILHPRPDIPRISITTPLGGALLVSPWVSFSTKYTSYIRNAKKDSLVDCMLRKWGAMYIGLSKDEKAISEEIISAAKERDSYNEPLYNKSIWWEGMHRVVGDFFLWMGEDEIFIDGLQEFSGLFKQGWINGGGSPEAVQSYMGQGQAHIGPIMDRLMENFNKSQSQLDIESWIRSRLV</sequence>
<evidence type="ECO:0000313" key="2">
    <source>
        <dbReference type="EMBL" id="PVI01683.1"/>
    </source>
</evidence>
<dbReference type="Gene3D" id="3.40.50.1820">
    <property type="entry name" value="alpha/beta hydrolase"/>
    <property type="match status" value="1"/>
</dbReference>
<dbReference type="STRING" id="97972.A0A2V1DTQ4"/>
<dbReference type="InterPro" id="IPR050300">
    <property type="entry name" value="GDXG_lipolytic_enzyme"/>
</dbReference>
<evidence type="ECO:0000313" key="3">
    <source>
        <dbReference type="Proteomes" id="UP000244855"/>
    </source>
</evidence>
<dbReference type="SUPFAM" id="SSF53474">
    <property type="entry name" value="alpha/beta-Hydrolases"/>
    <property type="match status" value="1"/>
</dbReference>
<organism evidence="2 3">
    <name type="scientific">Periconia macrospinosa</name>
    <dbReference type="NCBI Taxonomy" id="97972"/>
    <lineage>
        <taxon>Eukaryota</taxon>
        <taxon>Fungi</taxon>
        <taxon>Dikarya</taxon>
        <taxon>Ascomycota</taxon>
        <taxon>Pezizomycotina</taxon>
        <taxon>Dothideomycetes</taxon>
        <taxon>Pleosporomycetidae</taxon>
        <taxon>Pleosporales</taxon>
        <taxon>Massarineae</taxon>
        <taxon>Periconiaceae</taxon>
        <taxon>Periconia</taxon>
    </lineage>
</organism>
<dbReference type="PANTHER" id="PTHR48081">
    <property type="entry name" value="AB HYDROLASE SUPERFAMILY PROTEIN C4A8.06C"/>
    <property type="match status" value="1"/>
</dbReference>